<evidence type="ECO:0000256" key="2">
    <source>
        <dbReference type="SAM" id="Phobius"/>
    </source>
</evidence>
<keyword evidence="4" id="KW-1185">Reference proteome</keyword>
<dbReference type="EnsemblProtists" id="PYU1_T010858">
    <property type="protein sequence ID" value="PYU1_T010858"/>
    <property type="gene ID" value="PYU1_G010835"/>
</dbReference>
<dbReference type="InParanoid" id="K3X0V9"/>
<evidence type="ECO:0000256" key="1">
    <source>
        <dbReference type="SAM" id="Coils"/>
    </source>
</evidence>
<evidence type="ECO:0000313" key="4">
    <source>
        <dbReference type="Proteomes" id="UP000019132"/>
    </source>
</evidence>
<feature type="coiled-coil region" evidence="1">
    <location>
        <begin position="64"/>
        <end position="91"/>
    </location>
</feature>
<reference evidence="4" key="2">
    <citation type="submission" date="2010-04" db="EMBL/GenBank/DDBJ databases">
        <authorList>
            <person name="Buell R."/>
            <person name="Hamilton J."/>
            <person name="Hostetler J."/>
        </authorList>
    </citation>
    <scope>NUCLEOTIDE SEQUENCE [LARGE SCALE GENOMIC DNA]</scope>
    <source>
        <strain evidence="4">DAOM:BR144</strain>
    </source>
</reference>
<keyword evidence="1" id="KW-0175">Coiled coil</keyword>
<reference evidence="3" key="3">
    <citation type="submission" date="2015-02" db="UniProtKB">
        <authorList>
            <consortium name="EnsemblProtists"/>
        </authorList>
    </citation>
    <scope>IDENTIFICATION</scope>
    <source>
        <strain evidence="3">DAOM BR144</strain>
    </source>
</reference>
<dbReference type="eggNOG" id="ENOG502S7UI">
    <property type="taxonomic scope" value="Eukaryota"/>
</dbReference>
<sequence length="143" mass="16271">MMFATMTECQENYWRGLVHGLLLMLPFVALTYRRTWQQQKPAEETKAPPVLGTFLNELFTFEVVLVAGAEMKAVKDQLQAAEQEGNAKRIEALKGRLLDVARVLEQKLAAMMPIIHFLTEQSINCITQNSTLESEEDEAKKEK</sequence>
<dbReference type="EMBL" id="GL376590">
    <property type="status" value="NOT_ANNOTATED_CDS"/>
    <property type="molecule type" value="Genomic_DNA"/>
</dbReference>
<dbReference type="Proteomes" id="UP000019132">
    <property type="component" value="Unassembled WGS sequence"/>
</dbReference>
<dbReference type="VEuPathDB" id="FungiDB:PYU1_G010835"/>
<organism evidence="3 4">
    <name type="scientific">Globisporangium ultimum (strain ATCC 200006 / CBS 805.95 / DAOM BR144)</name>
    <name type="common">Pythium ultimum</name>
    <dbReference type="NCBI Taxonomy" id="431595"/>
    <lineage>
        <taxon>Eukaryota</taxon>
        <taxon>Sar</taxon>
        <taxon>Stramenopiles</taxon>
        <taxon>Oomycota</taxon>
        <taxon>Peronosporomycetes</taxon>
        <taxon>Pythiales</taxon>
        <taxon>Pythiaceae</taxon>
        <taxon>Globisporangium</taxon>
    </lineage>
</organism>
<reference evidence="4" key="1">
    <citation type="journal article" date="2010" name="Genome Biol.">
        <title>Genome sequence of the necrotrophic plant pathogen Pythium ultimum reveals original pathogenicity mechanisms and effector repertoire.</title>
        <authorList>
            <person name="Levesque C.A."/>
            <person name="Brouwer H."/>
            <person name="Cano L."/>
            <person name="Hamilton J.P."/>
            <person name="Holt C."/>
            <person name="Huitema E."/>
            <person name="Raffaele S."/>
            <person name="Robideau G.P."/>
            <person name="Thines M."/>
            <person name="Win J."/>
            <person name="Zerillo M.M."/>
            <person name="Beakes G.W."/>
            <person name="Boore J.L."/>
            <person name="Busam D."/>
            <person name="Dumas B."/>
            <person name="Ferriera S."/>
            <person name="Fuerstenberg S.I."/>
            <person name="Gachon C.M."/>
            <person name="Gaulin E."/>
            <person name="Govers F."/>
            <person name="Grenville-Briggs L."/>
            <person name="Horner N."/>
            <person name="Hostetler J."/>
            <person name="Jiang R.H."/>
            <person name="Johnson J."/>
            <person name="Krajaejun T."/>
            <person name="Lin H."/>
            <person name="Meijer H.J."/>
            <person name="Moore B."/>
            <person name="Morris P."/>
            <person name="Phuntmart V."/>
            <person name="Puiu D."/>
            <person name="Shetty J."/>
            <person name="Stajich J.E."/>
            <person name="Tripathy S."/>
            <person name="Wawra S."/>
            <person name="van West P."/>
            <person name="Whitty B.R."/>
            <person name="Coutinho P.M."/>
            <person name="Henrissat B."/>
            <person name="Martin F."/>
            <person name="Thomas P.D."/>
            <person name="Tyler B.M."/>
            <person name="De Vries R.P."/>
            <person name="Kamoun S."/>
            <person name="Yandell M."/>
            <person name="Tisserat N."/>
            <person name="Buell C.R."/>
        </authorList>
    </citation>
    <scope>NUCLEOTIDE SEQUENCE</scope>
    <source>
        <strain evidence="4">DAOM:BR144</strain>
    </source>
</reference>
<dbReference type="AlphaFoldDB" id="K3X0V9"/>
<keyword evidence="2" id="KW-1133">Transmembrane helix</keyword>
<keyword evidence="2" id="KW-0812">Transmembrane</keyword>
<protein>
    <submittedName>
        <fullName evidence="3">Uncharacterized protein</fullName>
    </submittedName>
</protein>
<proteinExistence type="predicted"/>
<accession>K3X0V9</accession>
<name>K3X0V9_GLOUD</name>
<evidence type="ECO:0000313" key="3">
    <source>
        <dbReference type="EnsemblProtists" id="PYU1_T010858"/>
    </source>
</evidence>
<dbReference type="HOGENOM" id="CLU_1869143_0_0_1"/>
<feature type="transmembrane region" description="Helical" evidence="2">
    <location>
        <begin position="12"/>
        <end position="32"/>
    </location>
</feature>
<keyword evidence="2" id="KW-0472">Membrane</keyword>
<dbReference type="OMA" id="YWKGLWH"/>